<evidence type="ECO:0000259" key="5">
    <source>
        <dbReference type="PROSITE" id="PS50977"/>
    </source>
</evidence>
<feature type="DNA-binding region" description="H-T-H motif" evidence="4">
    <location>
        <begin position="28"/>
        <end position="47"/>
    </location>
</feature>
<keyword evidence="1" id="KW-0805">Transcription regulation</keyword>
<dbReference type="PRINTS" id="PR00455">
    <property type="entry name" value="HTHTETR"/>
</dbReference>
<organism evidence="6 7">
    <name type="scientific">Planotetraspora kaengkrachanensis</name>
    <dbReference type="NCBI Taxonomy" id="575193"/>
    <lineage>
        <taxon>Bacteria</taxon>
        <taxon>Bacillati</taxon>
        <taxon>Actinomycetota</taxon>
        <taxon>Actinomycetes</taxon>
        <taxon>Streptosporangiales</taxon>
        <taxon>Streptosporangiaceae</taxon>
        <taxon>Planotetraspora</taxon>
    </lineage>
</organism>
<evidence type="ECO:0000256" key="1">
    <source>
        <dbReference type="ARBA" id="ARBA00023015"/>
    </source>
</evidence>
<dbReference type="RefSeq" id="WP_203884851.1">
    <property type="nucleotide sequence ID" value="NZ_BAABHH010000004.1"/>
</dbReference>
<evidence type="ECO:0000313" key="6">
    <source>
        <dbReference type="EMBL" id="GIG81480.1"/>
    </source>
</evidence>
<name>A0A8J3PUW0_9ACTN</name>
<dbReference type="GO" id="GO:0003700">
    <property type="term" value="F:DNA-binding transcription factor activity"/>
    <property type="evidence" value="ECO:0007669"/>
    <property type="project" value="TreeGrafter"/>
</dbReference>
<dbReference type="PROSITE" id="PS50977">
    <property type="entry name" value="HTH_TETR_2"/>
    <property type="match status" value="1"/>
</dbReference>
<dbReference type="Gene3D" id="1.10.357.10">
    <property type="entry name" value="Tetracycline Repressor, domain 2"/>
    <property type="match status" value="1"/>
</dbReference>
<gene>
    <name evidence="6" type="ORF">Pka01_46070</name>
</gene>
<evidence type="ECO:0000256" key="4">
    <source>
        <dbReference type="PROSITE-ProRule" id="PRU00335"/>
    </source>
</evidence>
<evidence type="ECO:0000256" key="3">
    <source>
        <dbReference type="ARBA" id="ARBA00023163"/>
    </source>
</evidence>
<dbReference type="EMBL" id="BONV01000021">
    <property type="protein sequence ID" value="GIG81480.1"/>
    <property type="molecule type" value="Genomic_DNA"/>
</dbReference>
<dbReference type="Pfam" id="PF00440">
    <property type="entry name" value="TetR_N"/>
    <property type="match status" value="1"/>
</dbReference>
<comment type="caution">
    <text evidence="6">The sequence shown here is derived from an EMBL/GenBank/DDBJ whole genome shotgun (WGS) entry which is preliminary data.</text>
</comment>
<dbReference type="GO" id="GO:0000976">
    <property type="term" value="F:transcription cis-regulatory region binding"/>
    <property type="evidence" value="ECO:0007669"/>
    <property type="project" value="TreeGrafter"/>
</dbReference>
<dbReference type="Proteomes" id="UP000630097">
    <property type="component" value="Unassembled WGS sequence"/>
</dbReference>
<dbReference type="InterPro" id="IPR001647">
    <property type="entry name" value="HTH_TetR"/>
</dbReference>
<dbReference type="InterPro" id="IPR050109">
    <property type="entry name" value="HTH-type_TetR-like_transc_reg"/>
</dbReference>
<reference evidence="6 7" key="1">
    <citation type="submission" date="2021-01" db="EMBL/GenBank/DDBJ databases">
        <title>Whole genome shotgun sequence of Planotetraspora kaengkrachanensis NBRC 104272.</title>
        <authorList>
            <person name="Komaki H."/>
            <person name="Tamura T."/>
        </authorList>
    </citation>
    <scope>NUCLEOTIDE SEQUENCE [LARGE SCALE GENOMIC DNA]</scope>
    <source>
        <strain evidence="6 7">NBRC 104272</strain>
    </source>
</reference>
<dbReference type="PANTHER" id="PTHR30055">
    <property type="entry name" value="HTH-TYPE TRANSCRIPTIONAL REGULATOR RUTR"/>
    <property type="match status" value="1"/>
</dbReference>
<dbReference type="AlphaFoldDB" id="A0A8J3PUW0"/>
<feature type="domain" description="HTH tetR-type" evidence="5">
    <location>
        <begin position="5"/>
        <end position="65"/>
    </location>
</feature>
<sequence>MGAQTNTRTRIQEVAIKLFTEQGYEATSLREIAEALGVTKAALYYHFKTKEDIVASLTEDRAQAIEDLVAWAKEQPRTPETRREIIRRYSEDMTRGRHHEVMRFMERNQTALRGHGKVEEMRERMTGLIDMLCEPGDSPAVRLRRSMAVFAMHAVWFVLIDQNVTDEERMQAALDVALELVDAPAG</sequence>
<proteinExistence type="predicted"/>
<accession>A0A8J3PUW0</accession>
<evidence type="ECO:0000256" key="2">
    <source>
        <dbReference type="ARBA" id="ARBA00023125"/>
    </source>
</evidence>
<protein>
    <submittedName>
        <fullName evidence="6">TetR family transcriptional regulator</fullName>
    </submittedName>
</protein>
<dbReference type="InterPro" id="IPR009057">
    <property type="entry name" value="Homeodomain-like_sf"/>
</dbReference>
<keyword evidence="2 4" id="KW-0238">DNA-binding</keyword>
<dbReference type="PANTHER" id="PTHR30055:SF234">
    <property type="entry name" value="HTH-TYPE TRANSCRIPTIONAL REGULATOR BETI"/>
    <property type="match status" value="1"/>
</dbReference>
<dbReference type="SUPFAM" id="SSF46689">
    <property type="entry name" value="Homeodomain-like"/>
    <property type="match status" value="1"/>
</dbReference>
<keyword evidence="3" id="KW-0804">Transcription</keyword>
<dbReference type="InterPro" id="IPR023772">
    <property type="entry name" value="DNA-bd_HTH_TetR-type_CS"/>
</dbReference>
<keyword evidence="7" id="KW-1185">Reference proteome</keyword>
<evidence type="ECO:0000313" key="7">
    <source>
        <dbReference type="Proteomes" id="UP000630097"/>
    </source>
</evidence>
<dbReference type="PROSITE" id="PS01081">
    <property type="entry name" value="HTH_TETR_1"/>
    <property type="match status" value="1"/>
</dbReference>